<dbReference type="InterPro" id="IPR002130">
    <property type="entry name" value="Cyclophilin-type_PPIase_dom"/>
</dbReference>
<keyword evidence="4 7" id="KW-0697">Rotamase</keyword>
<dbReference type="OrthoDB" id="10064525at2759"/>
<dbReference type="PANTHER" id="PTHR11071">
    <property type="entry name" value="PEPTIDYL-PROLYL CIS-TRANS ISOMERASE"/>
    <property type="match status" value="1"/>
</dbReference>
<dbReference type="SUPFAM" id="SSF50891">
    <property type="entry name" value="Cyclophilin-like"/>
    <property type="match status" value="1"/>
</dbReference>
<dbReference type="GO" id="GO:0005737">
    <property type="term" value="C:cytoplasm"/>
    <property type="evidence" value="ECO:0007669"/>
    <property type="project" value="TreeGrafter"/>
</dbReference>
<dbReference type="EMBL" id="OC857356">
    <property type="protein sequence ID" value="CAD7625066.1"/>
    <property type="molecule type" value="Genomic_DNA"/>
</dbReference>
<evidence type="ECO:0000256" key="6">
    <source>
        <dbReference type="ARBA" id="ARBA00056644"/>
    </source>
</evidence>
<dbReference type="Proteomes" id="UP000759131">
    <property type="component" value="Unassembled WGS sequence"/>
</dbReference>
<keyword evidence="8" id="KW-1133">Transmembrane helix</keyword>
<comment type="function">
    <text evidence="6">PPIases accelerate the folding of proteins. It catalyzes the cis-trans isomerization of proline imidic peptide bonds in oligopeptides. Acts on the folding of rhodopsin RH1 and RH2 (but not RH3) and is required for visual transduction.</text>
</comment>
<dbReference type="EMBL" id="CAJPIZ010002781">
    <property type="protein sequence ID" value="CAG2105496.1"/>
    <property type="molecule type" value="Genomic_DNA"/>
</dbReference>
<feature type="domain" description="PPIase cyclophilin-type" evidence="9">
    <location>
        <begin position="57"/>
        <end position="215"/>
    </location>
</feature>
<dbReference type="PRINTS" id="PR00153">
    <property type="entry name" value="CSAPPISMRASE"/>
</dbReference>
<evidence type="ECO:0000259" key="9">
    <source>
        <dbReference type="PROSITE" id="PS50072"/>
    </source>
</evidence>
<sequence length="227" mass="25244">MCFRRVCELLRTKNKKTLVIVSVVLAMLLIKLSLLLFAFVFFSHAEGREVEVTHEVVFDIKVGTKNVGSVVLALFGKMTPRTVKNFVSLADPKGFKGRSYRGSKFHRIIPNFMIQGGDITSGDGRGSFSIYGDRFADENFEIKHTEPGLLSMANAGKDTNGSQFFITTVATPWLDGKHTVFGKVVEGMDVVREIEKLRTVDDKPVHEVVIVGTRVHEVSKILNINGQ</sequence>
<evidence type="ECO:0000313" key="10">
    <source>
        <dbReference type="EMBL" id="CAD7625066.1"/>
    </source>
</evidence>
<comment type="catalytic activity">
    <reaction evidence="1 7">
        <text>[protein]-peptidylproline (omega=180) = [protein]-peptidylproline (omega=0)</text>
        <dbReference type="Rhea" id="RHEA:16237"/>
        <dbReference type="Rhea" id="RHEA-COMP:10747"/>
        <dbReference type="Rhea" id="RHEA-COMP:10748"/>
        <dbReference type="ChEBI" id="CHEBI:83833"/>
        <dbReference type="ChEBI" id="CHEBI:83834"/>
        <dbReference type="EC" id="5.2.1.8"/>
    </reaction>
</comment>
<dbReference type="InterPro" id="IPR020892">
    <property type="entry name" value="Cyclophilin-type_PPIase_CS"/>
</dbReference>
<dbReference type="PROSITE" id="PS50072">
    <property type="entry name" value="CSA_PPIASE_2"/>
    <property type="match status" value="1"/>
</dbReference>
<accession>A0A7R9PXX6</accession>
<evidence type="ECO:0000256" key="4">
    <source>
        <dbReference type="ARBA" id="ARBA00023110"/>
    </source>
</evidence>
<dbReference type="EC" id="5.2.1.8" evidence="7"/>
<dbReference type="Gene3D" id="2.40.100.10">
    <property type="entry name" value="Cyclophilin-like"/>
    <property type="match status" value="1"/>
</dbReference>
<dbReference type="GO" id="GO:0003755">
    <property type="term" value="F:peptidyl-prolyl cis-trans isomerase activity"/>
    <property type="evidence" value="ECO:0007669"/>
    <property type="project" value="UniProtKB-UniRule"/>
</dbReference>
<evidence type="ECO:0000256" key="3">
    <source>
        <dbReference type="ARBA" id="ARBA00022729"/>
    </source>
</evidence>
<comment type="similarity">
    <text evidence="2 7">Belongs to the cyclophilin-type PPIase family.</text>
</comment>
<dbReference type="Pfam" id="PF00160">
    <property type="entry name" value="Pro_isomerase"/>
    <property type="match status" value="1"/>
</dbReference>
<dbReference type="GO" id="GO:0006457">
    <property type="term" value="P:protein folding"/>
    <property type="evidence" value="ECO:0007669"/>
    <property type="project" value="InterPro"/>
</dbReference>
<evidence type="ECO:0000256" key="1">
    <source>
        <dbReference type="ARBA" id="ARBA00000971"/>
    </source>
</evidence>
<dbReference type="GO" id="GO:0016018">
    <property type="term" value="F:cyclosporin A binding"/>
    <property type="evidence" value="ECO:0007669"/>
    <property type="project" value="TreeGrafter"/>
</dbReference>
<feature type="transmembrane region" description="Helical" evidence="8">
    <location>
        <begin position="18"/>
        <end position="42"/>
    </location>
</feature>
<organism evidence="10">
    <name type="scientific">Medioppia subpectinata</name>
    <dbReference type="NCBI Taxonomy" id="1979941"/>
    <lineage>
        <taxon>Eukaryota</taxon>
        <taxon>Metazoa</taxon>
        <taxon>Ecdysozoa</taxon>
        <taxon>Arthropoda</taxon>
        <taxon>Chelicerata</taxon>
        <taxon>Arachnida</taxon>
        <taxon>Acari</taxon>
        <taxon>Acariformes</taxon>
        <taxon>Sarcoptiformes</taxon>
        <taxon>Oribatida</taxon>
        <taxon>Brachypylina</taxon>
        <taxon>Oppioidea</taxon>
        <taxon>Oppiidae</taxon>
        <taxon>Medioppia</taxon>
    </lineage>
</organism>
<reference evidence="10" key="1">
    <citation type="submission" date="2020-11" db="EMBL/GenBank/DDBJ databases">
        <authorList>
            <person name="Tran Van P."/>
        </authorList>
    </citation>
    <scope>NUCLEOTIDE SEQUENCE</scope>
</reference>
<dbReference type="FunFam" id="2.40.100.10:FF:000019">
    <property type="entry name" value="Peptidyl-prolyl cis-trans isomerase"/>
    <property type="match status" value="1"/>
</dbReference>
<dbReference type="InterPro" id="IPR029000">
    <property type="entry name" value="Cyclophilin-like_dom_sf"/>
</dbReference>
<dbReference type="PROSITE" id="PS00170">
    <property type="entry name" value="CSA_PPIASE_1"/>
    <property type="match status" value="1"/>
</dbReference>
<evidence type="ECO:0000256" key="8">
    <source>
        <dbReference type="SAM" id="Phobius"/>
    </source>
</evidence>
<evidence type="ECO:0000256" key="7">
    <source>
        <dbReference type="RuleBase" id="RU363019"/>
    </source>
</evidence>
<keyword evidence="11" id="KW-1185">Reference proteome</keyword>
<dbReference type="AlphaFoldDB" id="A0A7R9PXX6"/>
<protein>
    <recommendedName>
        <fullName evidence="7">Peptidyl-prolyl cis-trans isomerase</fullName>
        <shortName evidence="7">PPIase</shortName>
        <ecNumber evidence="7">5.2.1.8</ecNumber>
    </recommendedName>
</protein>
<gene>
    <name evidence="10" type="ORF">OSB1V03_LOCUS5502</name>
</gene>
<keyword evidence="8" id="KW-0812">Transmembrane</keyword>
<proteinExistence type="inferred from homology"/>
<keyword evidence="5 7" id="KW-0413">Isomerase</keyword>
<evidence type="ECO:0000256" key="2">
    <source>
        <dbReference type="ARBA" id="ARBA00007365"/>
    </source>
</evidence>
<dbReference type="PANTHER" id="PTHR11071:SF561">
    <property type="entry name" value="PEPTIDYL-PROLYL CIS-TRANS ISOMERASE D-RELATED"/>
    <property type="match status" value="1"/>
</dbReference>
<name>A0A7R9PXX6_9ACAR</name>
<keyword evidence="8" id="KW-0472">Membrane</keyword>
<keyword evidence="3" id="KW-0732">Signal</keyword>
<evidence type="ECO:0000313" key="11">
    <source>
        <dbReference type="Proteomes" id="UP000759131"/>
    </source>
</evidence>
<evidence type="ECO:0000256" key="5">
    <source>
        <dbReference type="ARBA" id="ARBA00023235"/>
    </source>
</evidence>